<proteinExistence type="predicted"/>
<reference evidence="1" key="1">
    <citation type="journal article" date="2020" name="Stud. Mycol.">
        <title>101 Dothideomycetes genomes: a test case for predicting lifestyles and emergence of pathogens.</title>
        <authorList>
            <person name="Haridas S."/>
            <person name="Albert R."/>
            <person name="Binder M."/>
            <person name="Bloem J."/>
            <person name="Labutti K."/>
            <person name="Salamov A."/>
            <person name="Andreopoulos B."/>
            <person name="Baker S."/>
            <person name="Barry K."/>
            <person name="Bills G."/>
            <person name="Bluhm B."/>
            <person name="Cannon C."/>
            <person name="Castanera R."/>
            <person name="Culley D."/>
            <person name="Daum C."/>
            <person name="Ezra D."/>
            <person name="Gonzalez J."/>
            <person name="Henrissat B."/>
            <person name="Kuo A."/>
            <person name="Liang C."/>
            <person name="Lipzen A."/>
            <person name="Lutzoni F."/>
            <person name="Magnuson J."/>
            <person name="Mondo S."/>
            <person name="Nolan M."/>
            <person name="Ohm R."/>
            <person name="Pangilinan J."/>
            <person name="Park H.-J."/>
            <person name="Ramirez L."/>
            <person name="Alfaro M."/>
            <person name="Sun H."/>
            <person name="Tritt A."/>
            <person name="Yoshinaga Y."/>
            <person name="Zwiers L.-H."/>
            <person name="Turgeon B."/>
            <person name="Goodwin S."/>
            <person name="Spatafora J."/>
            <person name="Crous P."/>
            <person name="Grigoriev I."/>
        </authorList>
    </citation>
    <scope>NUCLEOTIDE SEQUENCE</scope>
    <source>
        <strain evidence="1">CBS 279.74</strain>
    </source>
</reference>
<accession>A0A6G1KMH7</accession>
<evidence type="ECO:0000313" key="2">
    <source>
        <dbReference type="Proteomes" id="UP000799428"/>
    </source>
</evidence>
<gene>
    <name evidence="1" type="ORF">K504DRAFT_473231</name>
</gene>
<dbReference type="PANTHER" id="PTHR30605">
    <property type="entry name" value="ANHYDRO-N-ACETYLMURAMIC ACID KINASE"/>
    <property type="match status" value="1"/>
</dbReference>
<dbReference type="InterPro" id="IPR043129">
    <property type="entry name" value="ATPase_NBD"/>
</dbReference>
<dbReference type="Pfam" id="PF03702">
    <property type="entry name" value="AnmK"/>
    <property type="match status" value="1"/>
</dbReference>
<dbReference type="GO" id="GO:0005524">
    <property type="term" value="F:ATP binding"/>
    <property type="evidence" value="ECO:0007669"/>
    <property type="project" value="InterPro"/>
</dbReference>
<dbReference type="SUPFAM" id="SSF53067">
    <property type="entry name" value="Actin-like ATPase domain"/>
    <property type="match status" value="1"/>
</dbReference>
<dbReference type="GO" id="GO:0016773">
    <property type="term" value="F:phosphotransferase activity, alcohol group as acceptor"/>
    <property type="evidence" value="ECO:0007669"/>
    <property type="project" value="InterPro"/>
</dbReference>
<dbReference type="OrthoDB" id="5427593at2759"/>
<organism evidence="1 2">
    <name type="scientific">Pleomassaria siparia CBS 279.74</name>
    <dbReference type="NCBI Taxonomy" id="1314801"/>
    <lineage>
        <taxon>Eukaryota</taxon>
        <taxon>Fungi</taxon>
        <taxon>Dikarya</taxon>
        <taxon>Ascomycota</taxon>
        <taxon>Pezizomycotina</taxon>
        <taxon>Dothideomycetes</taxon>
        <taxon>Pleosporomycetidae</taxon>
        <taxon>Pleosporales</taxon>
        <taxon>Pleomassariaceae</taxon>
        <taxon>Pleomassaria</taxon>
    </lineage>
</organism>
<dbReference type="InterPro" id="IPR005338">
    <property type="entry name" value="Anhydro_N_Ac-Mur_kinase"/>
</dbReference>
<name>A0A6G1KMH7_9PLEO</name>
<dbReference type="AlphaFoldDB" id="A0A6G1KMH7"/>
<dbReference type="EMBL" id="MU005765">
    <property type="protein sequence ID" value="KAF2714096.1"/>
    <property type="molecule type" value="Genomic_DNA"/>
</dbReference>
<keyword evidence="2" id="KW-1185">Reference proteome</keyword>
<evidence type="ECO:0000313" key="1">
    <source>
        <dbReference type="EMBL" id="KAF2714096.1"/>
    </source>
</evidence>
<dbReference type="GO" id="GO:0006040">
    <property type="term" value="P:amino sugar metabolic process"/>
    <property type="evidence" value="ECO:0007669"/>
    <property type="project" value="InterPro"/>
</dbReference>
<dbReference type="PANTHER" id="PTHR30605:SF0">
    <property type="entry name" value="ANHYDRO-N-ACETYLMURAMIC ACID KINASE"/>
    <property type="match status" value="1"/>
</dbReference>
<sequence length="453" mass="49385">MDEFGSLYVVDGSTSNANKSLDLRVLGVNRGASLDRVDCVLVRYQQEAPGKLLRMELIQYDQVLIPPFIQAPILHLIHTRDPSTVPQLHATLSHLVSAAVKTFCKNHNLSSSAIDIIASRSLEAWLPSEFRPHLTSSFDSISSEQHVVATETGITTVTDFRLVEHVAGRHGVPPLALIDGILLRDPTKLRACQNIGTVTNLCFIPPESEGGDHTTVDWNCGLGNALIDAAMRHYTSGELEHDHDGEWGARGIINHDIVDGFFQSSQHINHVDPESTTGATLPDNDPQKLIDECMFLGMSKYDTIATLTRITARNIENQYRMNTAAYLAAGQQVDELFLCGAGARNPNLLSYLKSSLPETSIKVLDDIGIPGAAEEGVILALHALQTVLSACATQSETLLQSNSTRAQIAPGKHWGLLVGHILRFSEGNPLPPVDRIIIDQMFGVTQGLNDSRM</sequence>
<dbReference type="Proteomes" id="UP000799428">
    <property type="component" value="Unassembled WGS sequence"/>
</dbReference>
<dbReference type="Gene3D" id="3.30.420.40">
    <property type="match status" value="2"/>
</dbReference>
<protein>
    <submittedName>
        <fullName evidence="1">Uncharacterized protein</fullName>
    </submittedName>
</protein>
<dbReference type="GO" id="GO:0009254">
    <property type="term" value="P:peptidoglycan turnover"/>
    <property type="evidence" value="ECO:0007669"/>
    <property type="project" value="InterPro"/>
</dbReference>